<sequence>MSMSWEREYKKRLKEADEALECVKSGMRVYIQPGCAEPEALVEALIRRAPQVYDVEIVHMMTMGCAPYVAPEMAGHFRHNAVFIGANVREAINDGRADYTPIYLSEIEELFESGAMPLDVALIEVSPPDSHGYCSFGVGVDTTLTAAKVAKHVVAQINDNMPRTYGDSFIHVSDISAFVESSRPLCALKKPIVTDLQVAIARNVASLIGDGAVLQTGIGGIPDAVLPLLMDRQDLGVHSELVSDGVIPLIEAGVLTGARKNFKPRKIILGFALGTPRLFDFLDNNPIFEFHPTSYTNDPGLIARNDNMVAINSALQVDLTGQVCSDSIGNQFYSGIGGQVDFLRGASRSKGGKPIIAISSTAKHDTISRIVPMLDPGAGVVTSRGLVRYIVTEYGVAYLHGKSIRERAKALIEIAHPKFREGLYEYCEKTKWLQNPHTAQTTVSR</sequence>
<dbReference type="GO" id="GO:0006083">
    <property type="term" value="P:acetate metabolic process"/>
    <property type="evidence" value="ECO:0007669"/>
    <property type="project" value="InterPro"/>
</dbReference>
<dbReference type="InterPro" id="IPR037171">
    <property type="entry name" value="NagB/RpiA_transferase-like"/>
</dbReference>
<reference evidence="6" key="1">
    <citation type="submission" date="2018-02" db="EMBL/GenBank/DDBJ databases">
        <authorList>
            <person name="Hausmann B."/>
        </authorList>
    </citation>
    <scope>NUCLEOTIDE SEQUENCE [LARGE SCALE GENOMIC DNA]</scope>
    <source>
        <strain evidence="6">Peat soil MAG SbA1</strain>
    </source>
</reference>
<evidence type="ECO:0000259" key="4">
    <source>
        <dbReference type="Pfam" id="PF13336"/>
    </source>
</evidence>
<dbReference type="InterPro" id="IPR046433">
    <property type="entry name" value="ActCoA_hydro"/>
</dbReference>
<dbReference type="InterPro" id="IPR038460">
    <property type="entry name" value="AcetylCoA_hyd_C_sf"/>
</dbReference>
<dbReference type="InterPro" id="IPR003702">
    <property type="entry name" value="ActCoA_hydro_N"/>
</dbReference>
<dbReference type="GO" id="GO:0008775">
    <property type="term" value="F:acetate CoA-transferase activity"/>
    <property type="evidence" value="ECO:0007669"/>
    <property type="project" value="InterPro"/>
</dbReference>
<dbReference type="Pfam" id="PF02550">
    <property type="entry name" value="AcetylCoA_hydro"/>
    <property type="match status" value="1"/>
</dbReference>
<dbReference type="Gene3D" id="3.40.1080.20">
    <property type="entry name" value="Acetyl-CoA hydrolase/transferase C-terminal domain"/>
    <property type="match status" value="1"/>
</dbReference>
<comment type="similarity">
    <text evidence="1">Belongs to the acetyl-CoA hydrolase/transferase family.</text>
</comment>
<proteinExistence type="inferred from homology"/>
<evidence type="ECO:0000256" key="2">
    <source>
        <dbReference type="ARBA" id="ARBA00022679"/>
    </source>
</evidence>
<dbReference type="AlphaFoldDB" id="A0A2U3K1V7"/>
<gene>
    <name evidence="5" type="primary">cat</name>
    <name evidence="5" type="ORF">SBA1_120023</name>
</gene>
<dbReference type="PANTHER" id="PTHR21432">
    <property type="entry name" value="ACETYL-COA HYDROLASE-RELATED"/>
    <property type="match status" value="1"/>
</dbReference>
<dbReference type="Proteomes" id="UP000238701">
    <property type="component" value="Unassembled WGS sequence"/>
</dbReference>
<accession>A0A2U3K1V7</accession>
<dbReference type="SUPFAM" id="SSF100950">
    <property type="entry name" value="NagB/RpiA/CoA transferase-like"/>
    <property type="match status" value="2"/>
</dbReference>
<dbReference type="EMBL" id="OMOD01000024">
    <property type="protein sequence ID" value="SPF33645.1"/>
    <property type="molecule type" value="Genomic_DNA"/>
</dbReference>
<evidence type="ECO:0000313" key="6">
    <source>
        <dbReference type="Proteomes" id="UP000238701"/>
    </source>
</evidence>
<evidence type="ECO:0000259" key="3">
    <source>
        <dbReference type="Pfam" id="PF02550"/>
    </source>
</evidence>
<protein>
    <submittedName>
        <fullName evidence="5">4-hydroxybutyrate coenzyme A transferase</fullName>
        <ecNumber evidence="5">2.8.3.-</ecNumber>
    </submittedName>
</protein>
<dbReference type="Gene3D" id="3.40.1080.10">
    <property type="entry name" value="Glutaconate Coenzyme A-transferase"/>
    <property type="match status" value="1"/>
</dbReference>
<organism evidence="5 6">
    <name type="scientific">Candidatus Sulfotelmatobacter kueseliae</name>
    <dbReference type="NCBI Taxonomy" id="2042962"/>
    <lineage>
        <taxon>Bacteria</taxon>
        <taxon>Pseudomonadati</taxon>
        <taxon>Acidobacteriota</taxon>
        <taxon>Terriglobia</taxon>
        <taxon>Terriglobales</taxon>
        <taxon>Candidatus Korobacteraceae</taxon>
        <taxon>Candidatus Sulfotelmatobacter</taxon>
    </lineage>
</organism>
<dbReference type="Gene3D" id="3.30.750.70">
    <property type="entry name" value="4-hydroxybutyrate coenzyme like domains"/>
    <property type="match status" value="1"/>
</dbReference>
<dbReference type="EC" id="2.8.3.-" evidence="5"/>
<evidence type="ECO:0000256" key="1">
    <source>
        <dbReference type="ARBA" id="ARBA00009632"/>
    </source>
</evidence>
<feature type="domain" description="Acetyl-CoA hydrolase/transferase N-terminal" evidence="3">
    <location>
        <begin position="6"/>
        <end position="177"/>
    </location>
</feature>
<feature type="domain" description="Acetyl-CoA hydrolase/transferase C-terminal" evidence="4">
    <location>
        <begin position="274"/>
        <end position="426"/>
    </location>
</feature>
<name>A0A2U3K1V7_9BACT</name>
<dbReference type="PANTHER" id="PTHR21432:SF20">
    <property type="entry name" value="ACETYL-COA HYDROLASE"/>
    <property type="match status" value="1"/>
</dbReference>
<keyword evidence="2 5" id="KW-0808">Transferase</keyword>
<dbReference type="Pfam" id="PF13336">
    <property type="entry name" value="AcetylCoA_hyd_C"/>
    <property type="match status" value="1"/>
</dbReference>
<dbReference type="InterPro" id="IPR026888">
    <property type="entry name" value="AcetylCoA_hyd_C"/>
</dbReference>
<evidence type="ECO:0000313" key="5">
    <source>
        <dbReference type="EMBL" id="SPF33645.1"/>
    </source>
</evidence>